<dbReference type="PROSITE" id="PS50090">
    <property type="entry name" value="MYB_LIKE"/>
    <property type="match status" value="1"/>
</dbReference>
<dbReference type="EMBL" id="CM007647">
    <property type="protein sequence ID" value="ONL95848.1"/>
    <property type="molecule type" value="Genomic_DNA"/>
</dbReference>
<dbReference type="InterPro" id="IPR001005">
    <property type="entry name" value="SANT/Myb"/>
</dbReference>
<feature type="domain" description="HTH myb-type" evidence="6">
    <location>
        <begin position="175"/>
        <end position="229"/>
    </location>
</feature>
<proteinExistence type="predicted"/>
<feature type="domain" description="Myb-like" evidence="4">
    <location>
        <begin position="175"/>
        <end position="225"/>
    </location>
</feature>
<name>A0A1D6JVM3_MAIZE</name>
<dbReference type="SMART" id="SM00717">
    <property type="entry name" value="SANT"/>
    <property type="match status" value="1"/>
</dbReference>
<dbReference type="PROSITE" id="PS51293">
    <property type="entry name" value="SANT"/>
    <property type="match status" value="1"/>
</dbReference>
<dbReference type="GO" id="GO:0016301">
    <property type="term" value="F:kinase activity"/>
    <property type="evidence" value="ECO:0007669"/>
    <property type="project" value="UniProtKB-KW"/>
</dbReference>
<dbReference type="GO" id="GO:0003677">
    <property type="term" value="F:DNA binding"/>
    <property type="evidence" value="ECO:0007669"/>
    <property type="project" value="UniProtKB-KW"/>
</dbReference>
<keyword evidence="2" id="KW-0539">Nucleus</keyword>
<evidence type="ECO:0000259" key="5">
    <source>
        <dbReference type="PROSITE" id="PS51293"/>
    </source>
</evidence>
<dbReference type="GO" id="GO:0003682">
    <property type="term" value="F:chromatin binding"/>
    <property type="evidence" value="ECO:0007669"/>
    <property type="project" value="InterPro"/>
</dbReference>
<evidence type="ECO:0000259" key="6">
    <source>
        <dbReference type="PROSITE" id="PS51294"/>
    </source>
</evidence>
<sequence length="703" mass="77556">MEGDEASAPPPPPWMQNKSAVAIKASSGPLSAAAPRLSACSRALPSSRDFHFYNNFPAFKSPVGAAATKVDASLGVLGGASILPTRQQLFPMGGDLDDAHDWLVALNNDLLERFGASTDEFKALRQKEETSWRRAAPQAGDGFQVDCERAAGGERVQFWVLPDSFCSVSDFIAKKQTRQWAAWTHQEEEIFFNALRQVGKNFDKITHRVQSKNKDQVRHYYYRLVRRMKKLLGPRFSLDAKNSKDTIAAMLRWWSLLEKFSCTASKLHLKPRRFKTFVEALGKQLLKDRNKSRRKRSRVDMCLPSPSPIISKAPGNENPPVKFLSVDAQNGSRVASPKGSIFKQVAEPISNKPGTTKGELSATRTVKQKRKAGGAVASAAYKKWERAAMAGVSLVADAAEELERNTINPGIFCNVDARTLTSLSERLSSIDGISTNHMKEADSQAPVKLKLQLFPINEATRKALEKDDQGMNCVAISAVEWADTLTNISFGHLLTEASKGTHLDCGGTSVKNPLFFENPCSYDSFDAAVALHASRYQASEQSAHAPHSTIWGAEETCDEFIFNLSASRKQEGSNTLSSSPDTNNGVHPSNSEGFKGFLEDLAGEADADNHYNNDDAKDEEFYAKSPPRNDETNELKDQSLADIYWPDSLGPLDLDIPSVRYEADDILIGDSQNSWNRLMANSLDAFRNLSFFSDKNDSIPSIM</sequence>
<evidence type="ECO:0000313" key="7">
    <source>
        <dbReference type="EMBL" id="ONL95848.1"/>
    </source>
</evidence>
<dbReference type="SUPFAM" id="SSF46689">
    <property type="entry name" value="Homeodomain-like"/>
    <property type="match status" value="1"/>
</dbReference>
<feature type="domain" description="SANT" evidence="5">
    <location>
        <begin position="183"/>
        <end position="229"/>
    </location>
</feature>
<dbReference type="Pfam" id="PF00249">
    <property type="entry name" value="Myb_DNA-binding"/>
    <property type="match status" value="1"/>
</dbReference>
<dbReference type="EMBL" id="CM007647">
    <property type="protein sequence ID" value="ONL95854.1"/>
    <property type="molecule type" value="Genomic_DNA"/>
</dbReference>
<evidence type="ECO:0000256" key="1">
    <source>
        <dbReference type="ARBA" id="ARBA00023125"/>
    </source>
</evidence>
<organism evidence="7">
    <name type="scientific">Zea mays</name>
    <name type="common">Maize</name>
    <dbReference type="NCBI Taxonomy" id="4577"/>
    <lineage>
        <taxon>Eukaryota</taxon>
        <taxon>Viridiplantae</taxon>
        <taxon>Streptophyta</taxon>
        <taxon>Embryophyta</taxon>
        <taxon>Tracheophyta</taxon>
        <taxon>Spermatophyta</taxon>
        <taxon>Magnoliopsida</taxon>
        <taxon>Liliopsida</taxon>
        <taxon>Poales</taxon>
        <taxon>Poaceae</taxon>
        <taxon>PACMAD clade</taxon>
        <taxon>Panicoideae</taxon>
        <taxon>Andropogonodae</taxon>
        <taxon>Andropogoneae</taxon>
        <taxon>Tripsacinae</taxon>
        <taxon>Zea</taxon>
    </lineage>
</organism>
<protein>
    <submittedName>
        <fullName evidence="7">TSL-kinase interacting protein 1</fullName>
    </submittedName>
</protein>
<keyword evidence="7" id="KW-0418">Kinase</keyword>
<feature type="compositionally biased region" description="Polar residues" evidence="3">
    <location>
        <begin position="571"/>
        <end position="592"/>
    </location>
</feature>
<dbReference type="PROSITE" id="PS51294">
    <property type="entry name" value="HTH_MYB"/>
    <property type="match status" value="1"/>
</dbReference>
<dbReference type="FunFam" id="1.10.10.60:FF:000287">
    <property type="entry name" value="TSL-kinase interacting protein 1"/>
    <property type="match status" value="1"/>
</dbReference>
<dbReference type="AlphaFoldDB" id="A0A1D6JVM3"/>
<gene>
    <name evidence="7" type="ORF">ZEAMMB73_Zm00001d028380</name>
</gene>
<dbReference type="Gene3D" id="1.10.10.60">
    <property type="entry name" value="Homeodomain-like"/>
    <property type="match status" value="1"/>
</dbReference>
<accession>A0A1D6JVM3</accession>
<evidence type="ECO:0000256" key="3">
    <source>
        <dbReference type="SAM" id="MobiDB-lite"/>
    </source>
</evidence>
<dbReference type="CDD" id="cd00167">
    <property type="entry name" value="SANT"/>
    <property type="match status" value="1"/>
</dbReference>
<evidence type="ECO:0000259" key="4">
    <source>
        <dbReference type="PROSITE" id="PS50090"/>
    </source>
</evidence>
<dbReference type="InterPro" id="IPR055315">
    <property type="entry name" value="Cramped-like"/>
</dbReference>
<dbReference type="InterPro" id="IPR017930">
    <property type="entry name" value="Myb_dom"/>
</dbReference>
<dbReference type="InterPro" id="IPR017884">
    <property type="entry name" value="SANT_dom"/>
</dbReference>
<feature type="region of interest" description="Disordered" evidence="3">
    <location>
        <begin position="571"/>
        <end position="634"/>
    </location>
</feature>
<dbReference type="PANTHER" id="PTHR21677:SF1">
    <property type="entry name" value="PROTEIN CRAMPED-LIKE"/>
    <property type="match status" value="1"/>
</dbReference>
<dbReference type="PANTHER" id="PTHR21677">
    <property type="entry name" value="CRAMPED PROTEIN"/>
    <property type="match status" value="1"/>
</dbReference>
<evidence type="ECO:0000256" key="2">
    <source>
        <dbReference type="ARBA" id="ARBA00023242"/>
    </source>
</evidence>
<keyword evidence="7" id="KW-0808">Transferase</keyword>
<reference evidence="7" key="1">
    <citation type="submission" date="2015-12" db="EMBL/GenBank/DDBJ databases">
        <title>Update maize B73 reference genome by single molecule sequencing technologies.</title>
        <authorList>
            <consortium name="Maize Genome Sequencing Project"/>
            <person name="Ware D."/>
        </authorList>
    </citation>
    <scope>NUCLEOTIDE SEQUENCE [LARGE SCALE GENOMIC DNA]</scope>
    <source>
        <tissue evidence="7">Seedling</tissue>
    </source>
</reference>
<feature type="compositionally biased region" description="Basic and acidic residues" evidence="3">
    <location>
        <begin position="607"/>
        <end position="634"/>
    </location>
</feature>
<dbReference type="InterPro" id="IPR009057">
    <property type="entry name" value="Homeodomain-like_sf"/>
</dbReference>
<dbReference type="ExpressionAtlas" id="A0A1D6JVM3">
    <property type="expression patterns" value="baseline"/>
</dbReference>
<keyword evidence="1" id="KW-0238">DNA-binding</keyword>